<feature type="domain" description="NAD-dependent epimerase/dehydratase" evidence="1">
    <location>
        <begin position="8"/>
        <end position="201"/>
    </location>
</feature>
<sequence length="314" mass="33867">MSLHVVLGKGPVGSTLTDRLVADGHDVRVLSRSGGTSTDRVQHVALDAGDAAALTAATRGADVLYNCANPPYTRWVEQWPPVADALLAAAEATGAVLVVMGNLYVYGPVDRPMTEDLPLAAPGTKGRVRVAMWERALARHRAGVLRMTEARASDFVGPRVVANGYLGERAVPRLLAGKAVQHIAPPDQPHSWSAVADVARTLQVLGADERAWGRAWHVPTAPPVTYRQAVEGLCRAAGVPPVRVTQLPHLALRAAGLFSPMLRELEETRYQFTRPYVLDSSAVTQTFGLEATPWERTLADTVAWWRSRDAVRSG</sequence>
<name>A0A6J4LE87_9ACTN</name>
<dbReference type="InterPro" id="IPR036291">
    <property type="entry name" value="NAD(P)-bd_dom_sf"/>
</dbReference>
<gene>
    <name evidence="2" type="ORF">AVDCRST_MAG07-1771</name>
</gene>
<dbReference type="Gene3D" id="3.40.50.720">
    <property type="entry name" value="NAD(P)-binding Rossmann-like Domain"/>
    <property type="match status" value="1"/>
</dbReference>
<evidence type="ECO:0000259" key="1">
    <source>
        <dbReference type="Pfam" id="PF01370"/>
    </source>
</evidence>
<dbReference type="AlphaFoldDB" id="A0A6J4LE87"/>
<accession>A0A6J4LE87</accession>
<dbReference type="InterPro" id="IPR001509">
    <property type="entry name" value="Epimerase_deHydtase"/>
</dbReference>
<dbReference type="SUPFAM" id="SSF51735">
    <property type="entry name" value="NAD(P)-binding Rossmann-fold domains"/>
    <property type="match status" value="1"/>
</dbReference>
<reference evidence="2" key="1">
    <citation type="submission" date="2020-02" db="EMBL/GenBank/DDBJ databases">
        <authorList>
            <person name="Meier V. D."/>
        </authorList>
    </citation>
    <scope>NUCLEOTIDE SEQUENCE</scope>
    <source>
        <strain evidence="2">AVDCRST_MAG07</strain>
    </source>
</reference>
<proteinExistence type="predicted"/>
<evidence type="ECO:0000313" key="2">
    <source>
        <dbReference type="EMBL" id="CAA9330864.1"/>
    </source>
</evidence>
<protein>
    <submittedName>
        <fullName evidence="2">Nucleoside-diphosphate-sugar epimerases</fullName>
    </submittedName>
</protein>
<organism evidence="2">
    <name type="scientific">uncultured Frankineae bacterium</name>
    <dbReference type="NCBI Taxonomy" id="437475"/>
    <lineage>
        <taxon>Bacteria</taxon>
        <taxon>Bacillati</taxon>
        <taxon>Actinomycetota</taxon>
        <taxon>Actinomycetes</taxon>
        <taxon>Frankiales</taxon>
        <taxon>environmental samples</taxon>
    </lineage>
</organism>
<dbReference type="Pfam" id="PF01370">
    <property type="entry name" value="Epimerase"/>
    <property type="match status" value="1"/>
</dbReference>
<dbReference type="EMBL" id="CADCUB010000091">
    <property type="protein sequence ID" value="CAA9330864.1"/>
    <property type="molecule type" value="Genomic_DNA"/>
</dbReference>